<name>A0ABV8UYA9_9BACL</name>
<feature type="transmembrane region" description="Helical" evidence="1">
    <location>
        <begin position="50"/>
        <end position="71"/>
    </location>
</feature>
<proteinExistence type="predicted"/>
<accession>A0ABV8UYA9</accession>
<protein>
    <submittedName>
        <fullName evidence="2">Tryptophan-rich sensory protein</fullName>
    </submittedName>
</protein>
<feature type="transmembrane region" description="Helical" evidence="1">
    <location>
        <begin position="175"/>
        <end position="193"/>
    </location>
</feature>
<dbReference type="PANTHER" id="PTHR33802:SF1">
    <property type="entry name" value="XK-RELATED PROTEIN"/>
    <property type="match status" value="1"/>
</dbReference>
<sequence length="250" mass="28285">MEGGFFILQIVIMGIGLLATVAMNALANILPINGQTTGEISNRLPVLFTPAGYVFSIWGVIYALLFLWIIFYVLKLKSEGPPGWFRTFLFLFSCLFNIGWILSWHYEYFLVTIGMMIGLVSVLALLYSSYPPDMEDWKKRAPISVYLGWVSVALVANISYVLTYYEWDGFGLSDQLWTVGTLTFATALALHFRYHYFDRIMQLVFIWAFIGIAVRLGFNELLVSAAALFLSAVLVVGIFYLNKKKNVSQA</sequence>
<keyword evidence="1" id="KW-0812">Transmembrane</keyword>
<feature type="transmembrane region" description="Helical" evidence="1">
    <location>
        <begin position="7"/>
        <end position="30"/>
    </location>
</feature>
<reference evidence="3" key="1">
    <citation type="journal article" date="2019" name="Int. J. Syst. Evol. Microbiol.">
        <title>The Global Catalogue of Microorganisms (GCM) 10K type strain sequencing project: providing services to taxonomists for standard genome sequencing and annotation.</title>
        <authorList>
            <consortium name="The Broad Institute Genomics Platform"/>
            <consortium name="The Broad Institute Genome Sequencing Center for Infectious Disease"/>
            <person name="Wu L."/>
            <person name="Ma J."/>
        </authorList>
    </citation>
    <scope>NUCLEOTIDE SEQUENCE [LARGE SCALE GENOMIC DNA]</scope>
    <source>
        <strain evidence="3">CCUG 50353</strain>
    </source>
</reference>
<dbReference type="Gene3D" id="1.20.1260.100">
    <property type="entry name" value="TspO/MBR protein"/>
    <property type="match status" value="1"/>
</dbReference>
<feature type="transmembrane region" description="Helical" evidence="1">
    <location>
        <begin position="142"/>
        <end position="163"/>
    </location>
</feature>
<evidence type="ECO:0000313" key="3">
    <source>
        <dbReference type="Proteomes" id="UP001595733"/>
    </source>
</evidence>
<evidence type="ECO:0000256" key="1">
    <source>
        <dbReference type="SAM" id="Phobius"/>
    </source>
</evidence>
<keyword evidence="1" id="KW-1133">Transmembrane helix</keyword>
<feature type="transmembrane region" description="Helical" evidence="1">
    <location>
        <begin position="224"/>
        <end position="241"/>
    </location>
</feature>
<comment type="caution">
    <text evidence="2">The sequence shown here is derived from an EMBL/GenBank/DDBJ whole genome shotgun (WGS) entry which is preliminary data.</text>
</comment>
<dbReference type="Proteomes" id="UP001595733">
    <property type="component" value="Unassembled WGS sequence"/>
</dbReference>
<dbReference type="EMBL" id="JBHSEF010000024">
    <property type="protein sequence ID" value="MFC4355706.1"/>
    <property type="molecule type" value="Genomic_DNA"/>
</dbReference>
<keyword evidence="1" id="KW-0472">Membrane</keyword>
<organism evidence="2 3">
    <name type="scientific">Chryseomicrobium palamuruense</name>
    <dbReference type="NCBI Taxonomy" id="682973"/>
    <lineage>
        <taxon>Bacteria</taxon>
        <taxon>Bacillati</taxon>
        <taxon>Bacillota</taxon>
        <taxon>Bacilli</taxon>
        <taxon>Bacillales</taxon>
        <taxon>Caryophanaceae</taxon>
        <taxon>Chryseomicrobium</taxon>
    </lineage>
</organism>
<dbReference type="PANTHER" id="PTHR33802">
    <property type="entry name" value="SI:CH211-161H7.5-RELATED"/>
    <property type="match status" value="1"/>
</dbReference>
<evidence type="ECO:0000313" key="2">
    <source>
        <dbReference type="EMBL" id="MFC4355706.1"/>
    </source>
</evidence>
<gene>
    <name evidence="2" type="ORF">ACFO0S_11645</name>
</gene>
<dbReference type="RefSeq" id="WP_378142268.1">
    <property type="nucleotide sequence ID" value="NZ_JBHSEF010000024.1"/>
</dbReference>
<feature type="transmembrane region" description="Helical" evidence="1">
    <location>
        <begin position="83"/>
        <end position="102"/>
    </location>
</feature>
<feature type="transmembrane region" description="Helical" evidence="1">
    <location>
        <begin position="200"/>
        <end position="218"/>
    </location>
</feature>
<keyword evidence="3" id="KW-1185">Reference proteome</keyword>
<dbReference type="InterPro" id="IPR038330">
    <property type="entry name" value="TspO/MBR-related_sf"/>
</dbReference>
<feature type="transmembrane region" description="Helical" evidence="1">
    <location>
        <begin position="108"/>
        <end position="130"/>
    </location>
</feature>